<dbReference type="GO" id="GO:0000278">
    <property type="term" value="P:mitotic cell cycle"/>
    <property type="evidence" value="ECO:0007669"/>
    <property type="project" value="TreeGrafter"/>
</dbReference>
<dbReference type="InterPro" id="IPR019513">
    <property type="entry name" value="Centromere_CenpF_leu-rich_rpt"/>
</dbReference>
<dbReference type="InterPro" id="IPR043513">
    <property type="entry name" value="Cenp-F"/>
</dbReference>
<dbReference type="GO" id="GO:0051310">
    <property type="term" value="P:metaphase chromosome alignment"/>
    <property type="evidence" value="ECO:0007669"/>
    <property type="project" value="TreeGrafter"/>
</dbReference>
<feature type="coiled-coil region" evidence="1">
    <location>
        <begin position="877"/>
        <end position="943"/>
    </location>
</feature>
<evidence type="ECO:0000313" key="6">
    <source>
        <dbReference type="Proteomes" id="UP000694545"/>
    </source>
</evidence>
<feature type="coiled-coil region" evidence="1">
    <location>
        <begin position="2077"/>
        <end position="2132"/>
    </location>
</feature>
<dbReference type="GO" id="GO:0042803">
    <property type="term" value="F:protein homodimerization activity"/>
    <property type="evidence" value="ECO:0007669"/>
    <property type="project" value="InterPro"/>
</dbReference>
<dbReference type="OMA" id="EQPNEQH"/>
<organism evidence="5 6">
    <name type="scientific">Varanus komodoensis</name>
    <name type="common">Komodo dragon</name>
    <dbReference type="NCBI Taxonomy" id="61221"/>
    <lineage>
        <taxon>Eukaryota</taxon>
        <taxon>Metazoa</taxon>
        <taxon>Chordata</taxon>
        <taxon>Craniata</taxon>
        <taxon>Vertebrata</taxon>
        <taxon>Euteleostomi</taxon>
        <taxon>Lepidosauria</taxon>
        <taxon>Squamata</taxon>
        <taxon>Bifurcata</taxon>
        <taxon>Unidentata</taxon>
        <taxon>Episquamata</taxon>
        <taxon>Toxicofera</taxon>
        <taxon>Anguimorpha</taxon>
        <taxon>Paleoanguimorpha</taxon>
        <taxon>Varanoidea</taxon>
        <taxon>Varanidae</taxon>
        <taxon>Varanus</taxon>
    </lineage>
</organism>
<feature type="region of interest" description="Disordered" evidence="2">
    <location>
        <begin position="2294"/>
        <end position="2349"/>
    </location>
</feature>
<reference evidence="5" key="1">
    <citation type="submission" date="2025-08" db="UniProtKB">
        <authorList>
            <consortium name="Ensembl"/>
        </authorList>
    </citation>
    <scope>IDENTIFICATION</scope>
</reference>
<accession>A0A8D2IIZ9</accession>
<dbReference type="GO" id="GO:0070840">
    <property type="term" value="F:dynein complex binding"/>
    <property type="evidence" value="ECO:0007669"/>
    <property type="project" value="InterPro"/>
</dbReference>
<evidence type="ECO:0000259" key="3">
    <source>
        <dbReference type="Pfam" id="PF10473"/>
    </source>
</evidence>
<proteinExistence type="predicted"/>
<dbReference type="Ensembl" id="ENSVKKT00000001129.1">
    <property type="protein sequence ID" value="ENSVKKP00000001088.1"/>
    <property type="gene ID" value="ENSVKKG00000000891.1"/>
</dbReference>
<keyword evidence="1" id="KW-0175">Coiled coil</keyword>
<dbReference type="PANTHER" id="PTHR18874:SF10">
    <property type="entry name" value="CENTROMERE PROTEIN F"/>
    <property type="match status" value="1"/>
</dbReference>
<dbReference type="GO" id="GO:0000922">
    <property type="term" value="C:spindle pole"/>
    <property type="evidence" value="ECO:0007669"/>
    <property type="project" value="TreeGrafter"/>
</dbReference>
<evidence type="ECO:0000256" key="2">
    <source>
        <dbReference type="SAM" id="MobiDB-lite"/>
    </source>
</evidence>
<feature type="coiled-coil region" evidence="1">
    <location>
        <begin position="1143"/>
        <end position="1170"/>
    </location>
</feature>
<name>A0A8D2IIZ9_VARKO</name>
<protein>
    <submittedName>
        <fullName evidence="5">Centromere protein F</fullName>
    </submittedName>
</protein>
<feature type="domain" description="Centromere protein Cenp-F N-terminal" evidence="4">
    <location>
        <begin position="1"/>
        <end position="286"/>
    </location>
</feature>
<sequence>MSWVVEEWKEGLSTRVLHKIQELESHLEKLKKERQQRQFQLESLEAALQKQKQKVENEKNEGSTLKRENQTLMELCESLEKTKQKLSHELQVKESQVSLQEGQLISSKKQIESQHMKSQDCTIWHQSHMFSHGFYSALTDSESEELQVKCHKEIGEKKRLETEWKIMKSQVTKINPLHPENTISRREIARQQASSSVFSWQQEKTPSRASTSCQETPLISQSATSHFPWESGATPSHKDLNSAKKEFTNCSVCKDSPLVHQMKMQNQELRSRVQELDHKLQIQAQEMKSSITKLQETQLQLESMKMELTEKDKAQNKTSKEITRIATQLDQALGQLAAKEEKVKRLSDELNCQRQNSESAQCSLQQKIKEREKEHQEVRFSTLSEKQQLETNAKDFTQKLNLMDQAIRTMQLKENELKRTCEEIKQQNHLLTCQSAQQLQEICQLKDDLCGAKQLLQQSQHFAEDMKNKNCSLETELKVLEEKLKKEDDAFTLKEMKVVISDLEKEQDSLQQLLKHKENIIEELSIKLEDLETLQKGVVECEGPKKEIEVLSQWKEESEQLLNQLGVEKEELMSKISNLERALKTEQFISLERTRAIEVENENLTVEINSLKCMVENKIVELEEHKKAYIDLQQENAMSEEKHRKERENNSLKLSEFTKQVDVLEKKLQSTANEVLDKEKCIAALETSLASHMQLNACLQKQCEELSQARDEIERKLAEAEQRGKDFTQETGQHLSRLQASLSEKQDLLAEVLAALEEKDKQLQALIKEHGQQTEIQDLKINSTSPKYSAQQLKVMSQTISQKEPDLSAEISISKKETEGLHDHSSRLRCAMATPGQKKLSLMQTKLLLSNSLEKREGSFSELSEKQKRKSLLLSEAEGLEMKCMSLEAQVENLEGALREQACHFEVERNEFETQEKQQLHKCEELQHKIVSLEEKNNILHGQLENIQPVPEEAEILGQESVIQNNVQPHDSVWLQENKQLIKELKIRNEKGKGGFPLDRASLESLRLSMKEKEDELNKYQVKLELLQMDLEDKEISVENYADQVKQLEIVLRTMEIKVERSEMEKEKLKHELQVLKELGNPALEIAEEDGNNHSPVSSRAVTKENFNQQIDSKCSSVPPDLTLSQNDYAQLASSLHVTMSMLNELEKMCEHLQTEKSTLASQLKQAQLECITSTDTVAEELVEKIGEDKEKKAPFSVELIGPYKLGAQSDIDQISLMTEEHCVGLDYADLKLTSKQIKTCLDEVKEKALSLKNEYNIFQEQSLNMISKISELQCYSETLKEENTALPTSFNQVSTPSLTVLMTPSPGDENGPNSDKKANLKGTPDKHHNSLVELFSNYAWVFPMKQEHVISKEEKMINMMEHLLCEDYENSFKMIEESFRSHKNLEDEEIQKIQGLLLSAREEIDGLQKQNISDNEKWQQKLHRVILQMASELPDERKAEPQLPLRGLDVSCQPLLCQGNDHSCHLGMNALSSISTVLEAVDHKAAIKPYEENGSEVQRTACEAKVSIKSTAKCLPDLDKYSRNAADESVSHLNCPDELSLPPNHNTSIMSGNFLENRCSSEISQQHIKQAYSQNSKTSHDMEESKEIINTLLKEIQNAKSDLDSKAKELAEKRTSCIELNKKILFLEQENKDLSEALKSVTSDNQQLSYNLTILEIEFKKAKSDLEVNKIRLSDTADALEDLEMTKADWVEKLLEVENDLRKIKSEKGNVERHALSLEADLEEFQSKNELLEKEIENKLKTISGLQEQLSVITAERNQFSQELSTLSIDKEELDQIHKKMQAKIKDLELSQVDSAEFIRILEAEARNQAKLLQATKADSDQLSTEKDCLMLQLQNLDKLVQELALEKEAAQNQMEHLAEEKEVSLRECESLSSKLSTSEMENAKKSKFLEGSLKEKRILAARLKSAQEEVHDLQRGMDQLTKRILSDEKSRQRMAEKLKENERKTDSLLDKIEHLERELQLSEENLENAILQTELAKAETETVTAEVGKLHENLHSLQCEINVLKAEKECLGRELEENRDKVSSLEVSNITLVKQLEEMEKRKVQIVGSYENMLAQVASKLKQICEEMKLFPSKQKTYKAKKEDLINEITSLKDENARLVYFLEEAKCKNSELEQLMETYIQEFQDFEQKFNENDSSLELKNETSQVFPEDPQVKLQKIVQLKEEYNYFCHKFQQWLDDGRKLKQGKKHMVKQIHELETQLKMADEIRLELEGLKESLEEKTTEAGENLEKYCALIINLHKLEEDNEMLRTQVSLLNTQLKQLSRATSSFQSSGGPTKIADELLMEKPLSGSTAAEGQNCQGNRESTKKTRTLPEAVIKENENKTTFHQHGPAGPPGSTEYGSDSFPKTGGKGKQCLFKIEVIIPMVIILNIFDSGFGVSRIMNIRPNTMKEHGKLSETVYWAV</sequence>
<feature type="coiled-coil region" evidence="1">
    <location>
        <begin position="259"/>
        <end position="356"/>
    </location>
</feature>
<dbReference type="Pfam" id="PF10481">
    <property type="entry name" value="CENP-F_N"/>
    <property type="match status" value="1"/>
</dbReference>
<keyword evidence="6" id="KW-1185">Reference proteome</keyword>
<feature type="coiled-coil region" evidence="1">
    <location>
        <begin position="386"/>
        <end position="430"/>
    </location>
</feature>
<evidence type="ECO:0000256" key="1">
    <source>
        <dbReference type="SAM" id="Coils"/>
    </source>
</evidence>
<feature type="domain" description="Centromere protein Cenp-F leucine-rich repeat-containing" evidence="3">
    <location>
        <begin position="1691"/>
        <end position="1829"/>
    </location>
</feature>
<dbReference type="GO" id="GO:0005634">
    <property type="term" value="C:nucleus"/>
    <property type="evidence" value="ECO:0007669"/>
    <property type="project" value="TreeGrafter"/>
</dbReference>
<feature type="coiled-coil region" evidence="1">
    <location>
        <begin position="1003"/>
        <end position="1079"/>
    </location>
</feature>
<feature type="compositionally biased region" description="Polar residues" evidence="2">
    <location>
        <begin position="2294"/>
        <end position="2306"/>
    </location>
</feature>
<feature type="compositionally biased region" description="Basic and acidic residues" evidence="2">
    <location>
        <begin position="1315"/>
        <end position="1325"/>
    </location>
</feature>
<dbReference type="GO" id="GO:0000775">
    <property type="term" value="C:chromosome, centromeric region"/>
    <property type="evidence" value="ECO:0007669"/>
    <property type="project" value="InterPro"/>
</dbReference>
<feature type="coiled-coil region" evidence="1">
    <location>
        <begin position="13"/>
        <end position="96"/>
    </location>
</feature>
<dbReference type="PANTHER" id="PTHR18874">
    <property type="entry name" value="CMF/LEK/CENP CELL DIVISION-RELATED"/>
    <property type="match status" value="1"/>
</dbReference>
<feature type="region of interest" description="Disordered" evidence="2">
    <location>
        <begin position="1304"/>
        <end position="1325"/>
    </location>
</feature>
<dbReference type="Pfam" id="PF10473">
    <property type="entry name" value="CENP-F_leu_zip"/>
    <property type="match status" value="2"/>
</dbReference>
<evidence type="ECO:0000313" key="5">
    <source>
        <dbReference type="Ensembl" id="ENSVKKP00000001088.1"/>
    </source>
</evidence>
<dbReference type="Proteomes" id="UP000694545">
    <property type="component" value="Unplaced"/>
</dbReference>
<feature type="region of interest" description="Disordered" evidence="2">
    <location>
        <begin position="194"/>
        <end position="215"/>
    </location>
</feature>
<feature type="coiled-coil region" evidence="1">
    <location>
        <begin position="493"/>
        <end position="582"/>
    </location>
</feature>
<feature type="coiled-coil region" evidence="1">
    <location>
        <begin position="1583"/>
        <end position="1645"/>
    </location>
</feature>
<feature type="coiled-coil region" evidence="1">
    <location>
        <begin position="615"/>
        <end position="773"/>
    </location>
</feature>
<feature type="domain" description="Centromere protein Cenp-F leucine-rich repeat-containing" evidence="3">
    <location>
        <begin position="1929"/>
        <end position="2067"/>
    </location>
</feature>
<feature type="coiled-coil region" evidence="1">
    <location>
        <begin position="1681"/>
        <end position="2023"/>
    </location>
</feature>
<evidence type="ECO:0000259" key="4">
    <source>
        <dbReference type="Pfam" id="PF10481"/>
    </source>
</evidence>
<dbReference type="GO" id="GO:0010389">
    <property type="term" value="P:regulation of G2/M transition of mitotic cell cycle"/>
    <property type="evidence" value="ECO:0007669"/>
    <property type="project" value="TreeGrafter"/>
</dbReference>
<dbReference type="GO" id="GO:0008017">
    <property type="term" value="F:microtubule binding"/>
    <property type="evidence" value="ECO:0007669"/>
    <property type="project" value="InterPro"/>
</dbReference>
<dbReference type="InterPro" id="IPR018463">
    <property type="entry name" value="Centromere_CenpF_N"/>
</dbReference>
<feature type="coiled-coil region" evidence="1">
    <location>
        <begin position="2199"/>
        <end position="2268"/>
    </location>
</feature>
<reference evidence="5" key="2">
    <citation type="submission" date="2025-09" db="UniProtKB">
        <authorList>
            <consortium name="Ensembl"/>
        </authorList>
    </citation>
    <scope>IDENTIFICATION</scope>
</reference>